<protein>
    <submittedName>
        <fullName evidence="3">Uncharacterized protein</fullName>
    </submittedName>
</protein>
<name>U5MR65_CLOSA</name>
<proteinExistence type="predicted"/>
<keyword evidence="4" id="KW-1185">Reference proteome</keyword>
<keyword evidence="2" id="KW-0812">Transmembrane</keyword>
<evidence type="ECO:0000256" key="2">
    <source>
        <dbReference type="SAM" id="Phobius"/>
    </source>
</evidence>
<evidence type="ECO:0000313" key="4">
    <source>
        <dbReference type="Proteomes" id="UP000017118"/>
    </source>
</evidence>
<sequence>MMNKEFKRYIYIAGTICVIFLAGALFLHLLPFLLMLGVIAYIGIRINRFIKKKKAEKSNSQSQYNHNYKDENNYETSPEEYTTGEVIDVEYEDVDNK</sequence>
<reference evidence="3 4" key="1">
    <citation type="journal article" date="2013" name="Genome Announc.">
        <title>Complete Genome Sequence of the Solvent Producer Clostridium saccharobutylicum NCP262 (DSM 13864).</title>
        <authorList>
            <person name="Poehlein A."/>
            <person name="Hartwich K."/>
            <person name="Krabben P."/>
            <person name="Ehrenreich A."/>
            <person name="Liebl W."/>
            <person name="Durre P."/>
            <person name="Gottschalk G."/>
            <person name="Daniel R."/>
        </authorList>
    </citation>
    <scope>NUCLEOTIDE SEQUENCE [LARGE SCALE GENOMIC DNA]</scope>
    <source>
        <strain evidence="3">DSM 13864</strain>
    </source>
</reference>
<accession>U5MR65</accession>
<feature type="region of interest" description="Disordered" evidence="1">
    <location>
        <begin position="53"/>
        <end position="79"/>
    </location>
</feature>
<dbReference type="eggNOG" id="ENOG5032IZM">
    <property type="taxonomic scope" value="Bacteria"/>
</dbReference>
<dbReference type="AlphaFoldDB" id="U5MR65"/>
<dbReference type="HOGENOM" id="CLU_180612_0_0_9"/>
<dbReference type="Proteomes" id="UP000017118">
    <property type="component" value="Chromosome"/>
</dbReference>
<dbReference type="RefSeq" id="WP_022744453.1">
    <property type="nucleotide sequence ID" value="NC_022571.1"/>
</dbReference>
<evidence type="ECO:0000313" key="3">
    <source>
        <dbReference type="EMBL" id="AGX42171.1"/>
    </source>
</evidence>
<gene>
    <name evidence="3" type="ORF">CLSA_c11650</name>
</gene>
<feature type="transmembrane region" description="Helical" evidence="2">
    <location>
        <begin position="9"/>
        <end position="26"/>
    </location>
</feature>
<keyword evidence="2" id="KW-0472">Membrane</keyword>
<organism evidence="3 4">
    <name type="scientific">Clostridium saccharobutylicum DSM 13864</name>
    <dbReference type="NCBI Taxonomy" id="1345695"/>
    <lineage>
        <taxon>Bacteria</taxon>
        <taxon>Bacillati</taxon>
        <taxon>Bacillota</taxon>
        <taxon>Clostridia</taxon>
        <taxon>Eubacteriales</taxon>
        <taxon>Clostridiaceae</taxon>
        <taxon>Clostridium</taxon>
    </lineage>
</organism>
<evidence type="ECO:0000256" key="1">
    <source>
        <dbReference type="SAM" id="MobiDB-lite"/>
    </source>
</evidence>
<dbReference type="PATRIC" id="fig|1345695.10.peg.3395"/>
<keyword evidence="2" id="KW-1133">Transmembrane helix</keyword>
<dbReference type="EMBL" id="CP006721">
    <property type="protein sequence ID" value="AGX42171.1"/>
    <property type="molecule type" value="Genomic_DNA"/>
</dbReference>
<dbReference type="GeneID" id="55473682"/>
<dbReference type="KEGG" id="csb:CLSA_c11650"/>